<accession>A0A9W8HH38</accession>
<dbReference type="OrthoDB" id="1057137at2759"/>
<comment type="caution">
    <text evidence="3">The sequence shown here is derived from an EMBL/GenBank/DDBJ whole genome shotgun (WGS) entry which is preliminary data.</text>
</comment>
<name>A0A9W8HH38_9FUNG</name>
<proteinExistence type="predicted"/>
<evidence type="ECO:0000259" key="2">
    <source>
        <dbReference type="PROSITE" id="PS52001"/>
    </source>
</evidence>
<dbReference type="Proteomes" id="UP001140217">
    <property type="component" value="Unassembled WGS sequence"/>
</dbReference>
<dbReference type="InterPro" id="IPR019181">
    <property type="entry name" value="LSM12_ABD"/>
</dbReference>
<feature type="compositionally biased region" description="Low complexity" evidence="1">
    <location>
        <begin position="1"/>
        <end position="18"/>
    </location>
</feature>
<reference evidence="3" key="1">
    <citation type="submission" date="2022-07" db="EMBL/GenBank/DDBJ databases">
        <title>Phylogenomic reconstructions and comparative analyses of Kickxellomycotina fungi.</title>
        <authorList>
            <person name="Reynolds N.K."/>
            <person name="Stajich J.E."/>
            <person name="Barry K."/>
            <person name="Grigoriev I.V."/>
            <person name="Crous P."/>
            <person name="Smith M.E."/>
        </authorList>
    </citation>
    <scope>NUCLEOTIDE SEQUENCE</scope>
    <source>
        <strain evidence="3">NBRC 105414</strain>
    </source>
</reference>
<evidence type="ECO:0000313" key="3">
    <source>
        <dbReference type="EMBL" id="KAJ2785042.1"/>
    </source>
</evidence>
<protein>
    <recommendedName>
        <fullName evidence="2">AD domain-containing protein</fullName>
    </recommendedName>
</protein>
<dbReference type="PROSITE" id="PS52001">
    <property type="entry name" value="AD"/>
    <property type="match status" value="1"/>
</dbReference>
<dbReference type="InterPro" id="IPR039683">
    <property type="entry name" value="Lsm12-like"/>
</dbReference>
<gene>
    <name evidence="3" type="ORF">H4R18_000750</name>
</gene>
<dbReference type="EMBL" id="JANBUL010000016">
    <property type="protein sequence ID" value="KAJ2785042.1"/>
    <property type="molecule type" value="Genomic_DNA"/>
</dbReference>
<feature type="compositionally biased region" description="Low complexity" evidence="1">
    <location>
        <begin position="28"/>
        <end position="48"/>
    </location>
</feature>
<dbReference type="AlphaFoldDB" id="A0A9W8HH38"/>
<dbReference type="SMART" id="SM00995">
    <property type="entry name" value="AD"/>
    <property type="match status" value="1"/>
</dbReference>
<dbReference type="Pfam" id="PF09793">
    <property type="entry name" value="AD"/>
    <property type="match status" value="1"/>
</dbReference>
<evidence type="ECO:0000256" key="1">
    <source>
        <dbReference type="SAM" id="MobiDB-lite"/>
    </source>
</evidence>
<keyword evidence="4" id="KW-1185">Reference proteome</keyword>
<dbReference type="PANTHER" id="PTHR13542">
    <property type="entry name" value="LSM12 HOMOLOG"/>
    <property type="match status" value="1"/>
</dbReference>
<feature type="domain" description="AD" evidence="2">
    <location>
        <begin position="158"/>
        <end position="253"/>
    </location>
</feature>
<sequence>MDYRAAAKSSLGAARAKAPSPAGGRMRTNAGARSTATTTTAPAAAADGGTKRPGEGPPLSYAATAKKSGGGSGPERGDAARPLTALVGAAVELDMADGSRLDGVLYAFDVYSGVVAVVSEPEGAARGRLRVVLARAANIAAVRVAKGPSPLPELPDLPLVDPARIEARKARELVLAQERAARIGVGVSDKAQAIFEALSKTMPCRWDQDRIVVLDEVLIEPPYAAENCRELSAAAFSLTRVRKVLQGELSRLDQTAAK</sequence>
<feature type="region of interest" description="Disordered" evidence="1">
    <location>
        <begin position="1"/>
        <end position="79"/>
    </location>
</feature>
<evidence type="ECO:0000313" key="4">
    <source>
        <dbReference type="Proteomes" id="UP001140217"/>
    </source>
</evidence>
<dbReference type="InterPro" id="IPR047574">
    <property type="entry name" value="AD"/>
</dbReference>
<organism evidence="3 4">
    <name type="scientific">Coemansia javaensis</name>
    <dbReference type="NCBI Taxonomy" id="2761396"/>
    <lineage>
        <taxon>Eukaryota</taxon>
        <taxon>Fungi</taxon>
        <taxon>Fungi incertae sedis</taxon>
        <taxon>Zoopagomycota</taxon>
        <taxon>Kickxellomycotina</taxon>
        <taxon>Kickxellomycetes</taxon>
        <taxon>Kickxellales</taxon>
        <taxon>Kickxellaceae</taxon>
        <taxon>Coemansia</taxon>
    </lineage>
</organism>